<keyword evidence="6" id="KW-1185">Reference proteome</keyword>
<keyword evidence="5" id="KW-0378">Hydrolase</keyword>
<feature type="compositionally biased region" description="Low complexity" evidence="1">
    <location>
        <begin position="62"/>
        <end position="115"/>
    </location>
</feature>
<protein>
    <submittedName>
        <fullName evidence="5">GDSL-like lipase/acylhydrolase family protein</fullName>
    </submittedName>
</protein>
<keyword evidence="2" id="KW-0472">Membrane</keyword>
<accession>A0A4R7HZZ6</accession>
<dbReference type="InterPro" id="IPR036366">
    <property type="entry name" value="PGBDSf"/>
</dbReference>
<evidence type="ECO:0000313" key="5">
    <source>
        <dbReference type="EMBL" id="TDT16354.1"/>
    </source>
</evidence>
<proteinExistence type="predicted"/>
<evidence type="ECO:0000256" key="1">
    <source>
        <dbReference type="SAM" id="MobiDB-lite"/>
    </source>
</evidence>
<dbReference type="Pfam" id="PF13472">
    <property type="entry name" value="Lipase_GDSL_2"/>
    <property type="match status" value="1"/>
</dbReference>
<reference evidence="5 6" key="1">
    <citation type="submission" date="2019-03" db="EMBL/GenBank/DDBJ databases">
        <title>Sequencing the genomes of 1000 actinobacteria strains.</title>
        <authorList>
            <person name="Klenk H.-P."/>
        </authorList>
    </citation>
    <scope>NUCLEOTIDE SEQUENCE [LARGE SCALE GENOMIC DNA]</scope>
    <source>
        <strain evidence="5 6">DSM 18936</strain>
    </source>
</reference>
<dbReference type="Proteomes" id="UP000294558">
    <property type="component" value="Unassembled WGS sequence"/>
</dbReference>
<feature type="compositionally biased region" description="Pro residues" evidence="1">
    <location>
        <begin position="424"/>
        <end position="433"/>
    </location>
</feature>
<dbReference type="SUPFAM" id="SSF52266">
    <property type="entry name" value="SGNH hydrolase"/>
    <property type="match status" value="1"/>
</dbReference>
<dbReference type="Gene3D" id="3.40.50.1110">
    <property type="entry name" value="SGNH hydrolase"/>
    <property type="match status" value="1"/>
</dbReference>
<feature type="region of interest" description="Disordered" evidence="1">
    <location>
        <begin position="50"/>
        <end position="115"/>
    </location>
</feature>
<name>A0A4R7HZZ6_9ACTN</name>
<dbReference type="InterPro" id="IPR013830">
    <property type="entry name" value="SGNH_hydro"/>
</dbReference>
<dbReference type="AlphaFoldDB" id="A0A4R7HZZ6"/>
<feature type="domain" description="Peptidoglycan binding-like" evidence="3">
    <location>
        <begin position="132"/>
        <end position="188"/>
    </location>
</feature>
<organism evidence="5 6">
    <name type="scientific">Ilumatobacter fluminis</name>
    <dbReference type="NCBI Taxonomy" id="467091"/>
    <lineage>
        <taxon>Bacteria</taxon>
        <taxon>Bacillati</taxon>
        <taxon>Actinomycetota</taxon>
        <taxon>Acidimicrobiia</taxon>
        <taxon>Acidimicrobiales</taxon>
        <taxon>Ilumatobacteraceae</taxon>
        <taxon>Ilumatobacter</taxon>
    </lineage>
</organism>
<feature type="transmembrane region" description="Helical" evidence="2">
    <location>
        <begin position="25"/>
        <end position="44"/>
    </location>
</feature>
<sequence length="513" mass="52996">MVDPARGRIVAGVRWISGLDARQRVIGAVGVVAALILTIGVVVATSSDSGDTIAADDGVPATSSTPSTTQPIVQPTSPTVTAPVTTRATTTTRPTVPVVSATPASSTTSTSSTTTTTIDPALLLPTLREGDTGPEVVLLQRMLITTTGAAIAPDGTYGPDTVVAITNFQKLFGLPETGEADHETRQLLRYVDGGRSNALPSWPIPSLGNGGADGCQVTVVGDSLMAGAESLHERALGAIGCASAVDGEGGRSLAYGWQCRERQTDGSRPLLMYPEPIPGNDTCAPSGLTLLALWGQANALGDIVVVALGTNDAGLYSPTSWERHWNEALRLTGNRPVIFVSTRARAGTSNVAGQDAYSAALRTWCNRQPRCHLADWALTMSANDWSNYYDHVHLRTAGTQARADFIAAAARALFAGDPIPNPSPINVPTPNLPPATTTTTTAPRTTTTIPARTTTTTTAPATTTTVARATTTTTTTTAAPTTTRPPVTTSTTVAPTTIVTTTTLAPTTTLPPG</sequence>
<feature type="region of interest" description="Disordered" evidence="1">
    <location>
        <begin position="424"/>
        <end position="443"/>
    </location>
</feature>
<comment type="caution">
    <text evidence="5">The sequence shown here is derived from an EMBL/GenBank/DDBJ whole genome shotgun (WGS) entry which is preliminary data.</text>
</comment>
<feature type="domain" description="SGNH hydrolase-type esterase" evidence="4">
    <location>
        <begin position="219"/>
        <end position="401"/>
    </location>
</feature>
<dbReference type="Pfam" id="PF01471">
    <property type="entry name" value="PG_binding_1"/>
    <property type="match status" value="1"/>
</dbReference>
<dbReference type="GO" id="GO:0016787">
    <property type="term" value="F:hydrolase activity"/>
    <property type="evidence" value="ECO:0007669"/>
    <property type="project" value="UniProtKB-KW"/>
</dbReference>
<dbReference type="SUPFAM" id="SSF47090">
    <property type="entry name" value="PGBD-like"/>
    <property type="match status" value="1"/>
</dbReference>
<keyword evidence="2" id="KW-0812">Transmembrane</keyword>
<evidence type="ECO:0000313" key="6">
    <source>
        <dbReference type="Proteomes" id="UP000294558"/>
    </source>
</evidence>
<dbReference type="InterPro" id="IPR002477">
    <property type="entry name" value="Peptidoglycan-bd-like"/>
</dbReference>
<keyword evidence="2" id="KW-1133">Transmembrane helix</keyword>
<dbReference type="EMBL" id="SOAU01000001">
    <property type="protein sequence ID" value="TDT16354.1"/>
    <property type="molecule type" value="Genomic_DNA"/>
</dbReference>
<evidence type="ECO:0000256" key="2">
    <source>
        <dbReference type="SAM" id="Phobius"/>
    </source>
</evidence>
<dbReference type="InterPro" id="IPR036365">
    <property type="entry name" value="PGBD-like_sf"/>
</dbReference>
<dbReference type="InterPro" id="IPR036514">
    <property type="entry name" value="SGNH_hydro_sf"/>
</dbReference>
<gene>
    <name evidence="5" type="ORF">BDK89_1940</name>
</gene>
<evidence type="ECO:0000259" key="4">
    <source>
        <dbReference type="Pfam" id="PF13472"/>
    </source>
</evidence>
<feature type="compositionally biased region" description="Low complexity" evidence="1">
    <location>
        <begin position="434"/>
        <end position="443"/>
    </location>
</feature>
<evidence type="ECO:0000259" key="3">
    <source>
        <dbReference type="Pfam" id="PF01471"/>
    </source>
</evidence>
<dbReference type="Gene3D" id="1.10.101.10">
    <property type="entry name" value="PGBD-like superfamily/PGBD"/>
    <property type="match status" value="1"/>
</dbReference>